<dbReference type="InterPro" id="IPR001878">
    <property type="entry name" value="Znf_CCHC"/>
</dbReference>
<feature type="compositionally biased region" description="Polar residues" evidence="3">
    <location>
        <begin position="598"/>
        <end position="619"/>
    </location>
</feature>
<evidence type="ECO:0000259" key="4">
    <source>
        <dbReference type="PROSITE" id="PS50158"/>
    </source>
</evidence>
<evidence type="ECO:0000313" key="6">
    <source>
        <dbReference type="Proteomes" id="UP000716291"/>
    </source>
</evidence>
<feature type="compositionally biased region" description="Basic and acidic residues" evidence="3">
    <location>
        <begin position="878"/>
        <end position="898"/>
    </location>
</feature>
<dbReference type="InterPro" id="IPR036875">
    <property type="entry name" value="Znf_CCHC_sf"/>
</dbReference>
<protein>
    <recommendedName>
        <fullName evidence="4">CCHC-type domain-containing protein</fullName>
    </recommendedName>
</protein>
<dbReference type="GO" id="GO:0008270">
    <property type="term" value="F:zinc ion binding"/>
    <property type="evidence" value="ECO:0007669"/>
    <property type="project" value="UniProtKB-KW"/>
</dbReference>
<keyword evidence="6" id="KW-1185">Reference proteome</keyword>
<name>A0A9P6X6W1_RHIOR</name>
<accession>A0A9P6X6W1</accession>
<feature type="coiled-coil region" evidence="2">
    <location>
        <begin position="1285"/>
        <end position="1312"/>
    </location>
</feature>
<feature type="domain" description="CCHC-type" evidence="4">
    <location>
        <begin position="1358"/>
        <end position="1374"/>
    </location>
</feature>
<comment type="caution">
    <text evidence="5">The sequence shown here is derived from an EMBL/GenBank/DDBJ whole genome shotgun (WGS) entry which is preliminary data.</text>
</comment>
<keyword evidence="2" id="KW-0175">Coiled coil</keyword>
<feature type="compositionally biased region" description="Basic residues" evidence="3">
    <location>
        <begin position="581"/>
        <end position="590"/>
    </location>
</feature>
<feature type="compositionally biased region" description="Polar residues" evidence="3">
    <location>
        <begin position="1146"/>
        <end position="1158"/>
    </location>
</feature>
<evidence type="ECO:0000313" key="5">
    <source>
        <dbReference type="EMBL" id="KAG1306284.1"/>
    </source>
</evidence>
<feature type="region of interest" description="Disordered" evidence="3">
    <location>
        <begin position="876"/>
        <end position="1195"/>
    </location>
</feature>
<dbReference type="GO" id="GO:0003676">
    <property type="term" value="F:nucleic acid binding"/>
    <property type="evidence" value="ECO:0007669"/>
    <property type="project" value="InterPro"/>
</dbReference>
<feature type="compositionally biased region" description="Basic and acidic residues" evidence="3">
    <location>
        <begin position="991"/>
        <end position="1006"/>
    </location>
</feature>
<evidence type="ECO:0000256" key="3">
    <source>
        <dbReference type="SAM" id="MobiDB-lite"/>
    </source>
</evidence>
<dbReference type="SMART" id="SM00343">
    <property type="entry name" value="ZnF_C2HC"/>
    <property type="match status" value="2"/>
</dbReference>
<feature type="region of interest" description="Disordered" evidence="3">
    <location>
        <begin position="694"/>
        <end position="850"/>
    </location>
</feature>
<feature type="coiled-coil region" evidence="2">
    <location>
        <begin position="352"/>
        <end position="379"/>
    </location>
</feature>
<feature type="compositionally biased region" description="Basic and acidic residues" evidence="3">
    <location>
        <begin position="1075"/>
        <end position="1087"/>
    </location>
</feature>
<feature type="compositionally biased region" description="Low complexity" evidence="3">
    <location>
        <begin position="739"/>
        <end position="748"/>
    </location>
</feature>
<feature type="compositionally biased region" description="Polar residues" evidence="3">
    <location>
        <begin position="1053"/>
        <end position="1070"/>
    </location>
</feature>
<dbReference type="EMBL" id="JAANQT010001167">
    <property type="protein sequence ID" value="KAG1306284.1"/>
    <property type="molecule type" value="Genomic_DNA"/>
</dbReference>
<feature type="compositionally biased region" description="Polar residues" evidence="3">
    <location>
        <begin position="795"/>
        <end position="819"/>
    </location>
</feature>
<keyword evidence="1" id="KW-0863">Zinc-finger</keyword>
<reference evidence="5" key="1">
    <citation type="journal article" date="2020" name="Microb. Genom.">
        <title>Genetic diversity of clinical and environmental Mucorales isolates obtained from an investigation of mucormycosis cases among solid organ transplant recipients.</title>
        <authorList>
            <person name="Nguyen M.H."/>
            <person name="Kaul D."/>
            <person name="Muto C."/>
            <person name="Cheng S.J."/>
            <person name="Richter R.A."/>
            <person name="Bruno V.M."/>
            <person name="Liu G."/>
            <person name="Beyhan S."/>
            <person name="Sundermann A.J."/>
            <person name="Mounaud S."/>
            <person name="Pasculle A.W."/>
            <person name="Nierman W.C."/>
            <person name="Driscoll E."/>
            <person name="Cumbie R."/>
            <person name="Clancy C.J."/>
            <person name="Dupont C.L."/>
        </authorList>
    </citation>
    <scope>NUCLEOTIDE SEQUENCE</scope>
    <source>
        <strain evidence="5">GL11</strain>
    </source>
</reference>
<feature type="region of interest" description="Disordered" evidence="3">
    <location>
        <begin position="577"/>
        <end position="620"/>
    </location>
</feature>
<dbReference type="SUPFAM" id="SSF57756">
    <property type="entry name" value="Retrovirus zinc finger-like domains"/>
    <property type="match status" value="1"/>
</dbReference>
<keyword evidence="1" id="KW-0862">Zinc</keyword>
<feature type="compositionally biased region" description="Polar residues" evidence="3">
    <location>
        <begin position="1097"/>
        <end position="1123"/>
    </location>
</feature>
<feature type="compositionally biased region" description="Polar residues" evidence="3">
    <location>
        <begin position="974"/>
        <end position="990"/>
    </location>
</feature>
<feature type="compositionally biased region" description="Polar residues" evidence="3">
    <location>
        <begin position="934"/>
        <end position="957"/>
    </location>
</feature>
<sequence>MTETPIEVLRVEQSIVSKELARFRPCDVETRSMYCREWAQFVYKKHFVWNAKTLEDVNREHPIFANAGRYQIRLIYDEDNLEEQEEYFQKEKSVTLIKKFEELLDASSTKPSQENLINMIAQACREWMTLPSAHSGLPDLFQPVELNSYPDAIPLVDDEQDPSQLLDPLIIERQALCLPSDCFHLLKSMTGDIIISHTSPTCNHRKPTSKTPADLEIDRAILTEHEQVAVKKALDELSTALERVWKPMNVFIERLEEQDKARTKLIGAGCQSTIDEYFASQKYTSFVDHWATKELPMWRKKKTSDEEVKRLDDLVQDHFHRLGALADQFLDEFVTRRFQEIRDWNTGLLNMVQSMMDAMEEHMSSLDQVEKKNSTMENSSESTHTNLLNKLKDPNRIESSESRITAELKKRVDEYKQEIEELLKYYRESSRPSLSSRIDKLNHKDFKKRSKKVESGYYVIRQHFRYEITENIFPESLFGRFVLVCLSPLMMKGEVMEVVTIKEEVQRFVKSHKDLLQERYALLSRFEEGVQTGRKELAGVIGKLLLKEGMRIQGESVALQRQNNLLKTFGVAPIESETPAKKKKSKKKKNGNASGASTPSLQEEPVTNNKEKQSSSTPAATMITKKLAETKKKAAQTAIEQPNIKSIAQAVSVKEEQKKQNIASDAAVKEELKKQPVAQVAAVVKEAKRELTPPAVTEPIKKNGQPLKEERKKQPASSAVKATPVLNQKPPSVPESIKKAAAAAAAAKPVNKASQPSISEQPLQKSPSVPKQPVLKPPAVPESIKKAAAEKPSKNDNQIPTTIAQNVTKTPILSESAPNPKTMKPVESKVNDNEWTITKSKKENDPLSPKTEITAKDKAVVDDDIKGWADIVASITDDSSKEEKWHAPELVPESKDTAVSDGWDSVNTSGGYQQEKEPKTVLSTSTHKDADGWGTTQPASTNTWGDVQATVAENTWENTKKNLSDWDSKEETKASVSGWNETEDTWNNMKQDVKKPNPEWRRKDNANSEWRAFNNSSGNTESKAKGNEENLGSWGTIRTEGWGTNKGTKKDNWSSLRKSNENLESWSNSPVPDGWESKSSRTEESAYKKTAAGAGWGNSQVPWENNSSESTAPNKVERNNTLSGPPGFSKADPSAAATMAPPGFNASDSSSTIPQANASKPPGLSFGNGPVNTMPSAQQTLSTPTDVSSNAGLPFMNQTSFIPPLNNAAQLQEPLPPNVDEFGKDMLLLMVKNLHRENSTLINTVYTLQQDMAMMNKRYTEVMALAREREAQTVQLIETRKQTEIEKAKAYVISLESRIKELEEQARQMNYQDRPTAGFGNQDLFAGYREEMRSTPNNNNQQGRNNNRKLWSKTAVVRCGNCGETGHSSTDCKSYCRYCGSLEHLSESCPMN</sequence>
<evidence type="ECO:0000256" key="2">
    <source>
        <dbReference type="SAM" id="Coils"/>
    </source>
</evidence>
<feature type="compositionally biased region" description="Basic and acidic residues" evidence="3">
    <location>
        <begin position="783"/>
        <end position="794"/>
    </location>
</feature>
<dbReference type="Gene3D" id="4.10.60.10">
    <property type="entry name" value="Zinc finger, CCHC-type"/>
    <property type="match status" value="1"/>
</dbReference>
<proteinExistence type="predicted"/>
<organism evidence="5 6">
    <name type="scientific">Rhizopus oryzae</name>
    <name type="common">Mucormycosis agent</name>
    <name type="synonym">Rhizopus arrhizus var. delemar</name>
    <dbReference type="NCBI Taxonomy" id="64495"/>
    <lineage>
        <taxon>Eukaryota</taxon>
        <taxon>Fungi</taxon>
        <taxon>Fungi incertae sedis</taxon>
        <taxon>Mucoromycota</taxon>
        <taxon>Mucoromycotina</taxon>
        <taxon>Mucoromycetes</taxon>
        <taxon>Mucorales</taxon>
        <taxon>Mucorineae</taxon>
        <taxon>Rhizopodaceae</taxon>
        <taxon>Rhizopus</taxon>
    </lineage>
</organism>
<feature type="compositionally biased region" description="Basic and acidic residues" evidence="3">
    <location>
        <begin position="958"/>
        <end position="973"/>
    </location>
</feature>
<feature type="compositionally biased region" description="Polar residues" evidence="3">
    <location>
        <begin position="752"/>
        <end position="769"/>
    </location>
</feature>
<evidence type="ECO:0000256" key="1">
    <source>
        <dbReference type="PROSITE-ProRule" id="PRU00047"/>
    </source>
</evidence>
<dbReference type="Pfam" id="PF00098">
    <property type="entry name" value="zf-CCHC"/>
    <property type="match status" value="1"/>
</dbReference>
<dbReference type="Proteomes" id="UP000716291">
    <property type="component" value="Unassembled WGS sequence"/>
</dbReference>
<gene>
    <name evidence="5" type="ORF">G6F64_007720</name>
</gene>
<feature type="compositionally biased region" description="Polar residues" evidence="3">
    <location>
        <begin position="1170"/>
        <end position="1195"/>
    </location>
</feature>
<keyword evidence="1" id="KW-0479">Metal-binding</keyword>
<dbReference type="PROSITE" id="PS50158">
    <property type="entry name" value="ZF_CCHC"/>
    <property type="match status" value="1"/>
</dbReference>